<name>A0ABW3ZTS0_9BACI</name>
<feature type="transmembrane region" description="Helical" evidence="1">
    <location>
        <begin position="6"/>
        <end position="27"/>
    </location>
</feature>
<keyword evidence="1" id="KW-1133">Transmembrane helix</keyword>
<protein>
    <submittedName>
        <fullName evidence="2">Uncharacterized protein</fullName>
    </submittedName>
</protein>
<evidence type="ECO:0000313" key="3">
    <source>
        <dbReference type="Proteomes" id="UP001597178"/>
    </source>
</evidence>
<keyword evidence="1" id="KW-0472">Membrane</keyword>
<dbReference type="RefSeq" id="WP_382399697.1">
    <property type="nucleotide sequence ID" value="NZ_JBHTNH010000019.1"/>
</dbReference>
<dbReference type="Proteomes" id="UP001597178">
    <property type="component" value="Unassembled WGS sequence"/>
</dbReference>
<gene>
    <name evidence="2" type="ORF">ACFQ4A_09005</name>
</gene>
<evidence type="ECO:0000313" key="2">
    <source>
        <dbReference type="EMBL" id="MFD1361791.1"/>
    </source>
</evidence>
<comment type="caution">
    <text evidence="2">The sequence shown here is derived from an EMBL/GenBank/DDBJ whole genome shotgun (WGS) entry which is preliminary data.</text>
</comment>
<organism evidence="2 3">
    <name type="scientific">Lentibacillus salinarum</name>
    <dbReference type="NCBI Taxonomy" id="446820"/>
    <lineage>
        <taxon>Bacteria</taxon>
        <taxon>Bacillati</taxon>
        <taxon>Bacillota</taxon>
        <taxon>Bacilli</taxon>
        <taxon>Bacillales</taxon>
        <taxon>Bacillaceae</taxon>
        <taxon>Lentibacillus</taxon>
    </lineage>
</organism>
<accession>A0ABW3ZTS0</accession>
<dbReference type="EMBL" id="JBHTNH010000019">
    <property type="protein sequence ID" value="MFD1361791.1"/>
    <property type="molecule type" value="Genomic_DNA"/>
</dbReference>
<evidence type="ECO:0000256" key="1">
    <source>
        <dbReference type="SAM" id="Phobius"/>
    </source>
</evidence>
<sequence>MMNVSGIGALFMILFYALALYIAYLVITVAVRHGIDNSEVGKMLKKKHDYEKEKFHPKDDLDKD</sequence>
<proteinExistence type="predicted"/>
<reference evidence="3" key="1">
    <citation type="journal article" date="2019" name="Int. J. Syst. Evol. Microbiol.">
        <title>The Global Catalogue of Microorganisms (GCM) 10K type strain sequencing project: providing services to taxonomists for standard genome sequencing and annotation.</title>
        <authorList>
            <consortium name="The Broad Institute Genomics Platform"/>
            <consortium name="The Broad Institute Genome Sequencing Center for Infectious Disease"/>
            <person name="Wu L."/>
            <person name="Ma J."/>
        </authorList>
    </citation>
    <scope>NUCLEOTIDE SEQUENCE [LARGE SCALE GENOMIC DNA]</scope>
    <source>
        <strain evidence="3">CCUG 54822</strain>
    </source>
</reference>
<keyword evidence="3" id="KW-1185">Reference proteome</keyword>
<keyword evidence="1" id="KW-0812">Transmembrane</keyword>